<organism evidence="8 9">
    <name type="scientific">Candidatus Wallbacteria bacterium HGW-Wallbacteria-1</name>
    <dbReference type="NCBI Taxonomy" id="2013854"/>
    <lineage>
        <taxon>Bacteria</taxon>
        <taxon>Candidatus Walliibacteriota</taxon>
    </lineage>
</organism>
<gene>
    <name evidence="8" type="ORF">CVV64_01460</name>
</gene>
<proteinExistence type="predicted"/>
<evidence type="ECO:0000256" key="4">
    <source>
        <dbReference type="ARBA" id="ARBA00023125"/>
    </source>
</evidence>
<feature type="modified residue" description="4-aspartylphosphate" evidence="6">
    <location>
        <position position="57"/>
    </location>
</feature>
<dbReference type="SMART" id="SM00448">
    <property type="entry name" value="REC"/>
    <property type="match status" value="1"/>
</dbReference>
<evidence type="ECO:0000256" key="1">
    <source>
        <dbReference type="ARBA" id="ARBA00022553"/>
    </source>
</evidence>
<feature type="domain" description="Response regulatory" evidence="7">
    <location>
        <begin position="8"/>
        <end position="124"/>
    </location>
</feature>
<dbReference type="PANTHER" id="PTHR48111:SF1">
    <property type="entry name" value="TWO-COMPONENT RESPONSE REGULATOR ORR33"/>
    <property type="match status" value="1"/>
</dbReference>
<reference evidence="8 9" key="1">
    <citation type="journal article" date="2017" name="ISME J.">
        <title>Potential for microbial H2 and metal transformations associated with novel bacteria and archaea in deep terrestrial subsurface sediments.</title>
        <authorList>
            <person name="Hernsdorf A.W."/>
            <person name="Amano Y."/>
            <person name="Miyakawa K."/>
            <person name="Ise K."/>
            <person name="Suzuki Y."/>
            <person name="Anantharaman K."/>
            <person name="Probst A."/>
            <person name="Burstein D."/>
            <person name="Thomas B.C."/>
            <person name="Banfield J.F."/>
        </authorList>
    </citation>
    <scope>NUCLEOTIDE SEQUENCE [LARGE SCALE GENOMIC DNA]</scope>
    <source>
        <strain evidence="8">HGW-Wallbacteria-1</strain>
    </source>
</reference>
<dbReference type="PROSITE" id="PS50110">
    <property type="entry name" value="RESPONSE_REGULATORY"/>
    <property type="match status" value="1"/>
</dbReference>
<dbReference type="InterPro" id="IPR039420">
    <property type="entry name" value="WalR-like"/>
</dbReference>
<evidence type="ECO:0000256" key="3">
    <source>
        <dbReference type="ARBA" id="ARBA00023015"/>
    </source>
</evidence>
<dbReference type="GO" id="GO:0006355">
    <property type="term" value="P:regulation of DNA-templated transcription"/>
    <property type="evidence" value="ECO:0007669"/>
    <property type="project" value="TreeGrafter"/>
</dbReference>
<dbReference type="Gene3D" id="3.40.50.2300">
    <property type="match status" value="1"/>
</dbReference>
<dbReference type="PANTHER" id="PTHR48111">
    <property type="entry name" value="REGULATOR OF RPOS"/>
    <property type="match status" value="1"/>
</dbReference>
<keyword evidence="2" id="KW-0902">Two-component regulatory system</keyword>
<evidence type="ECO:0000256" key="2">
    <source>
        <dbReference type="ARBA" id="ARBA00023012"/>
    </source>
</evidence>
<evidence type="ECO:0000313" key="8">
    <source>
        <dbReference type="EMBL" id="PKK92114.1"/>
    </source>
</evidence>
<dbReference type="GO" id="GO:0005829">
    <property type="term" value="C:cytosol"/>
    <property type="evidence" value="ECO:0007669"/>
    <property type="project" value="TreeGrafter"/>
</dbReference>
<dbReference type="GO" id="GO:0000156">
    <property type="term" value="F:phosphorelay response regulator activity"/>
    <property type="evidence" value="ECO:0007669"/>
    <property type="project" value="TreeGrafter"/>
</dbReference>
<keyword evidence="1 6" id="KW-0597">Phosphoprotein</keyword>
<evidence type="ECO:0000256" key="6">
    <source>
        <dbReference type="PROSITE-ProRule" id="PRU00169"/>
    </source>
</evidence>
<keyword evidence="3" id="KW-0805">Transcription regulation</keyword>
<keyword evidence="5" id="KW-0804">Transcription</keyword>
<evidence type="ECO:0000259" key="7">
    <source>
        <dbReference type="PROSITE" id="PS50110"/>
    </source>
</evidence>
<dbReference type="EMBL" id="PGXC01000001">
    <property type="protein sequence ID" value="PKK92114.1"/>
    <property type="molecule type" value="Genomic_DNA"/>
</dbReference>
<protein>
    <recommendedName>
        <fullName evidence="7">Response regulatory domain-containing protein</fullName>
    </recommendedName>
</protein>
<dbReference type="GO" id="GO:0000976">
    <property type="term" value="F:transcription cis-regulatory region binding"/>
    <property type="evidence" value="ECO:0007669"/>
    <property type="project" value="TreeGrafter"/>
</dbReference>
<dbReference type="AlphaFoldDB" id="A0A2N1PUU8"/>
<dbReference type="GO" id="GO:0032993">
    <property type="term" value="C:protein-DNA complex"/>
    <property type="evidence" value="ECO:0007669"/>
    <property type="project" value="TreeGrafter"/>
</dbReference>
<dbReference type="InterPro" id="IPR001789">
    <property type="entry name" value="Sig_transdc_resp-reg_receiver"/>
</dbReference>
<accession>A0A2N1PUU8</accession>
<dbReference type="Proteomes" id="UP000233256">
    <property type="component" value="Unassembled WGS sequence"/>
</dbReference>
<keyword evidence="4" id="KW-0238">DNA-binding</keyword>
<comment type="caution">
    <text evidence="8">The sequence shown here is derived from an EMBL/GenBank/DDBJ whole genome shotgun (WGS) entry which is preliminary data.</text>
</comment>
<sequence length="233" mass="26223">MMSTRKDTVAIIEDNAAAQKLYYHILSPEGYTIIQALTGSEGLDMIKNQRPDIILLDLMMPDISGEQICTIVREDPELSHTPIIMVTAKAGVGNTVRGLELGADDYLSKPFDPDELKARIQAILRRFRKRNSEIPEQDSFAENNSTEEKKVHLFGVDWLGKRKGNHIFVATTPLCPFCSARLKKVRKKKIIFETVFWECSGCNKRIAVPDNDATDLVKMVRSELENAFLGSSH</sequence>
<evidence type="ECO:0000313" key="9">
    <source>
        <dbReference type="Proteomes" id="UP000233256"/>
    </source>
</evidence>
<dbReference type="InterPro" id="IPR011006">
    <property type="entry name" value="CheY-like_superfamily"/>
</dbReference>
<dbReference type="SUPFAM" id="SSF52172">
    <property type="entry name" value="CheY-like"/>
    <property type="match status" value="1"/>
</dbReference>
<evidence type="ECO:0000256" key="5">
    <source>
        <dbReference type="ARBA" id="ARBA00023163"/>
    </source>
</evidence>
<dbReference type="Pfam" id="PF00072">
    <property type="entry name" value="Response_reg"/>
    <property type="match status" value="1"/>
</dbReference>
<name>A0A2N1PUU8_9BACT</name>